<accession>A0ABR1HIK6</accession>
<feature type="region of interest" description="Disordered" evidence="1">
    <location>
        <begin position="157"/>
        <end position="216"/>
    </location>
</feature>
<evidence type="ECO:0000313" key="2">
    <source>
        <dbReference type="EMBL" id="KAK7421020.1"/>
    </source>
</evidence>
<evidence type="ECO:0000313" key="3">
    <source>
        <dbReference type="Proteomes" id="UP001498421"/>
    </source>
</evidence>
<comment type="caution">
    <text evidence="2">The sequence shown here is derived from an EMBL/GenBank/DDBJ whole genome shotgun (WGS) entry which is preliminary data.</text>
</comment>
<protein>
    <submittedName>
        <fullName evidence="2">Uncharacterized protein</fullName>
    </submittedName>
</protein>
<organism evidence="2 3">
    <name type="scientific">Neonectria magnoliae</name>
    <dbReference type="NCBI Taxonomy" id="2732573"/>
    <lineage>
        <taxon>Eukaryota</taxon>
        <taxon>Fungi</taxon>
        <taxon>Dikarya</taxon>
        <taxon>Ascomycota</taxon>
        <taxon>Pezizomycotina</taxon>
        <taxon>Sordariomycetes</taxon>
        <taxon>Hypocreomycetidae</taxon>
        <taxon>Hypocreales</taxon>
        <taxon>Nectriaceae</taxon>
        <taxon>Neonectria</taxon>
    </lineage>
</organism>
<reference evidence="2 3" key="1">
    <citation type="journal article" date="2025" name="Microbiol. Resour. Announc.">
        <title>Draft genome sequences for Neonectria magnoliae and Neonectria punicea, canker pathogens of Liriodendron tulipifera and Acer saccharum in West Virginia.</title>
        <authorList>
            <person name="Petronek H.M."/>
            <person name="Kasson M.T."/>
            <person name="Metheny A.M."/>
            <person name="Stauder C.M."/>
            <person name="Lovett B."/>
            <person name="Lynch S.C."/>
            <person name="Garnas J.R."/>
            <person name="Kasson L.R."/>
            <person name="Stajich J.E."/>
        </authorList>
    </citation>
    <scope>NUCLEOTIDE SEQUENCE [LARGE SCALE GENOMIC DNA]</scope>
    <source>
        <strain evidence="2 3">NRRL 64651</strain>
    </source>
</reference>
<feature type="region of interest" description="Disordered" evidence="1">
    <location>
        <begin position="111"/>
        <end position="133"/>
    </location>
</feature>
<proteinExistence type="predicted"/>
<name>A0ABR1HIK6_9HYPO</name>
<feature type="compositionally biased region" description="Low complexity" evidence="1">
    <location>
        <begin position="159"/>
        <end position="176"/>
    </location>
</feature>
<dbReference type="Proteomes" id="UP001498421">
    <property type="component" value="Unassembled WGS sequence"/>
</dbReference>
<sequence length="216" mass="23360">MAAAGNDRLDNIDVAGRVLVGRPKRLSNVRLDLFATSAVKRLASCIGHRKEVGEGWHCVGTIVTAEREHDGPLEDRYEGEEAPEDGGGDCLVSQAYMDVQSTARSISDALARARPGHSQRSTNVEGSRNGPPLSLVQHQAVHLDGDGALFQGFRLETKSSQTSRQSLSFSRSRFSSDPQKKHHSSPSWINEPEGAERLQAMARTDADGPHGANRPA</sequence>
<keyword evidence="3" id="KW-1185">Reference proteome</keyword>
<gene>
    <name evidence="2" type="ORF">QQZ08_010141</name>
</gene>
<evidence type="ECO:0000256" key="1">
    <source>
        <dbReference type="SAM" id="MobiDB-lite"/>
    </source>
</evidence>
<dbReference type="EMBL" id="JAZAVK010000126">
    <property type="protein sequence ID" value="KAK7421020.1"/>
    <property type="molecule type" value="Genomic_DNA"/>
</dbReference>